<evidence type="ECO:0000313" key="6">
    <source>
        <dbReference type="Proteomes" id="UP000823046"/>
    </source>
</evidence>
<evidence type="ECO:0000313" key="5">
    <source>
        <dbReference type="EMBL" id="KAF8822490.1"/>
    </source>
</evidence>
<organism evidence="5 6">
    <name type="scientific">Cardiosporidium cionae</name>
    <dbReference type="NCBI Taxonomy" id="476202"/>
    <lineage>
        <taxon>Eukaryota</taxon>
        <taxon>Sar</taxon>
        <taxon>Alveolata</taxon>
        <taxon>Apicomplexa</taxon>
        <taxon>Aconoidasida</taxon>
        <taxon>Nephromycida</taxon>
        <taxon>Cardiosporidium</taxon>
    </lineage>
</organism>
<dbReference type="InterPro" id="IPR000054">
    <property type="entry name" value="Ribosomal_eL31"/>
</dbReference>
<comment type="caution">
    <text evidence="5">The sequence shown here is derived from an EMBL/GenBank/DDBJ whole genome shotgun (WGS) entry which is preliminary data.</text>
</comment>
<dbReference type="PANTHER" id="PTHR10956">
    <property type="entry name" value="60S RIBOSOMAL PROTEIN L31"/>
    <property type="match status" value="1"/>
</dbReference>
<dbReference type="CDD" id="cd00463">
    <property type="entry name" value="Ribosomal_L31e"/>
    <property type="match status" value="1"/>
</dbReference>
<sequence>MAKDISVFNLTLRLLFKSVLKTCLLGETEEMRPRTRDYTIRLHKLLHKVQFKKRAPRAIREIKSFARKVMQTKDVRIDTMLNKIIWSEGIRNVPRRIRVRIARQANVDELSTEKMFTLVQYVSVDSFKGLKTNVVDLE</sequence>
<dbReference type="InterPro" id="IPR023621">
    <property type="entry name" value="Ribosomal_eL31_dom_sf"/>
</dbReference>
<evidence type="ECO:0000256" key="4">
    <source>
        <dbReference type="SAM" id="SignalP"/>
    </source>
</evidence>
<keyword evidence="4" id="KW-0732">Signal</keyword>
<dbReference type="SMART" id="SM01380">
    <property type="entry name" value="Ribosomal_L31e"/>
    <property type="match status" value="1"/>
</dbReference>
<reference evidence="5 6" key="1">
    <citation type="journal article" date="2020" name="bioRxiv">
        <title>Metabolic contributions of an alphaproteobacterial endosymbiont in the apicomplexan Cardiosporidium cionae.</title>
        <authorList>
            <person name="Hunter E.S."/>
            <person name="Paight C.J."/>
            <person name="Lane C.E."/>
        </authorList>
    </citation>
    <scope>NUCLEOTIDE SEQUENCE [LARGE SCALE GENOMIC DNA]</scope>
    <source>
        <strain evidence="5">ESH_2018</strain>
    </source>
</reference>
<evidence type="ECO:0000256" key="1">
    <source>
        <dbReference type="ARBA" id="ARBA00010808"/>
    </source>
</evidence>
<keyword evidence="6" id="KW-1185">Reference proteome</keyword>
<proteinExistence type="inferred from homology"/>
<dbReference type="PANTHER" id="PTHR10956:SF0">
    <property type="entry name" value="60S RIBOSOMAL PROTEIN L31"/>
    <property type="match status" value="1"/>
</dbReference>
<dbReference type="GO" id="GO:0005840">
    <property type="term" value="C:ribosome"/>
    <property type="evidence" value="ECO:0007669"/>
    <property type="project" value="UniProtKB-KW"/>
</dbReference>
<comment type="similarity">
    <text evidence="1">Belongs to the eukaryotic ribosomal protein eL31 family.</text>
</comment>
<name>A0ABQ7JFR2_9APIC</name>
<evidence type="ECO:0000256" key="3">
    <source>
        <dbReference type="ARBA" id="ARBA00023274"/>
    </source>
</evidence>
<gene>
    <name evidence="5" type="primary">RPL31</name>
    <name evidence="5" type="ORF">IE077_000578</name>
</gene>
<keyword evidence="2 5" id="KW-0689">Ribosomal protein</keyword>
<dbReference type="SUPFAM" id="SSF54575">
    <property type="entry name" value="Ribosomal protein L31e"/>
    <property type="match status" value="1"/>
</dbReference>
<protein>
    <submittedName>
        <fullName evidence="5">Ribosomal protein RPL31</fullName>
    </submittedName>
</protein>
<dbReference type="EMBL" id="JADAQX010000049">
    <property type="protein sequence ID" value="KAF8822490.1"/>
    <property type="molecule type" value="Genomic_DNA"/>
</dbReference>
<dbReference type="Proteomes" id="UP000823046">
    <property type="component" value="Unassembled WGS sequence"/>
</dbReference>
<evidence type="ECO:0000256" key="2">
    <source>
        <dbReference type="ARBA" id="ARBA00022980"/>
    </source>
</evidence>
<accession>A0ABQ7JFR2</accession>
<feature type="chain" id="PRO_5046657992" evidence="4">
    <location>
        <begin position="22"/>
        <end position="138"/>
    </location>
</feature>
<dbReference type="Gene3D" id="3.10.440.10">
    <property type="match status" value="1"/>
</dbReference>
<feature type="signal peptide" evidence="4">
    <location>
        <begin position="1"/>
        <end position="21"/>
    </location>
</feature>
<keyword evidence="3" id="KW-0687">Ribonucleoprotein</keyword>
<dbReference type="Pfam" id="PF01198">
    <property type="entry name" value="Ribosomal_L31e"/>
    <property type="match status" value="1"/>
</dbReference>